<dbReference type="RefSeq" id="WP_306682345.1">
    <property type="nucleotide sequence ID" value="NZ_JAVDKR010000001.1"/>
</dbReference>
<accession>A0AAW8H7G2</accession>
<dbReference type="AlphaFoldDB" id="A0AAW8H7G2"/>
<dbReference type="Proteomes" id="UP001225042">
    <property type="component" value="Unassembled WGS sequence"/>
</dbReference>
<dbReference type="EMBL" id="JAVDKS010000004">
    <property type="protein sequence ID" value="MDQ2256786.1"/>
    <property type="molecule type" value="Genomic_DNA"/>
</dbReference>
<keyword evidence="2" id="KW-1185">Reference proteome</keyword>
<evidence type="ECO:0000313" key="2">
    <source>
        <dbReference type="Proteomes" id="UP001225042"/>
    </source>
</evidence>
<comment type="caution">
    <text evidence="1">The sequence shown here is derived from an EMBL/GenBank/DDBJ whole genome shotgun (WGS) entry which is preliminary data.</text>
</comment>
<gene>
    <name evidence="1" type="ORF">RBJ67_11590</name>
</gene>
<protein>
    <submittedName>
        <fullName evidence="1">Uncharacterized protein</fullName>
    </submittedName>
</protein>
<name>A0AAW8H7G2_9ENTR</name>
<proteinExistence type="predicted"/>
<organism evidence="1 2">
    <name type="scientific">Enterobacter soli</name>
    <dbReference type="NCBI Taxonomy" id="885040"/>
    <lineage>
        <taxon>Bacteria</taxon>
        <taxon>Pseudomonadati</taxon>
        <taxon>Pseudomonadota</taxon>
        <taxon>Gammaproteobacteria</taxon>
        <taxon>Enterobacterales</taxon>
        <taxon>Enterobacteriaceae</taxon>
        <taxon>Enterobacter</taxon>
    </lineage>
</organism>
<reference evidence="1 2" key="1">
    <citation type="submission" date="2023-08" db="EMBL/GenBank/DDBJ databases">
        <authorList>
            <person name="Dale J."/>
        </authorList>
    </citation>
    <scope>NUCLEOTIDE SEQUENCE [LARGE SCALE GENOMIC DNA]</scope>
    <source>
        <strain evidence="1 2">2023EL-00788</strain>
    </source>
</reference>
<sequence length="72" mass="8453">MMGNRIPTTVNARNWTMQEMSVHAEQLYYLLQTISENFLKMEDAQRFALIEMAWNHSLDINAWFGTNENNDG</sequence>
<evidence type="ECO:0000313" key="1">
    <source>
        <dbReference type="EMBL" id="MDQ2256786.1"/>
    </source>
</evidence>